<geneLocation type="plasmid" evidence="1 2">
    <name>RPME01</name>
</geneLocation>
<accession>A2SN71</accession>
<keyword evidence="2" id="KW-1185">Reference proteome</keyword>
<evidence type="ECO:0000313" key="2">
    <source>
        <dbReference type="Proteomes" id="UP000000366"/>
    </source>
</evidence>
<organism evidence="1 2">
    <name type="scientific">Methylibium petroleiphilum (strain ATCC BAA-1232 / LMG 22953 / PM1)</name>
    <dbReference type="NCBI Taxonomy" id="420662"/>
    <lineage>
        <taxon>Bacteria</taxon>
        <taxon>Pseudomonadati</taxon>
        <taxon>Pseudomonadota</taxon>
        <taxon>Betaproteobacteria</taxon>
        <taxon>Burkholderiales</taxon>
        <taxon>Sphaerotilaceae</taxon>
        <taxon>Methylibium</taxon>
    </lineage>
</organism>
<dbReference type="KEGG" id="mpt:Mpe_B0235"/>
<dbReference type="EMBL" id="CP000556">
    <property type="protein sequence ID" value="ABM97010.1"/>
    <property type="molecule type" value="Genomic_DNA"/>
</dbReference>
<evidence type="ECO:0000313" key="1">
    <source>
        <dbReference type="EMBL" id="ABM97010.1"/>
    </source>
</evidence>
<gene>
    <name evidence="1" type="ordered locus">Mpe_B0235</name>
</gene>
<reference evidence="1 2" key="1">
    <citation type="journal article" date="2007" name="J. Bacteriol.">
        <title>Whole-genome analysis of the methyl tert-butyl ether-degrading beta-proteobacterium Methylibium petroleiphilum PM1.</title>
        <authorList>
            <person name="Kane S.R."/>
            <person name="Chakicherla A.Y."/>
            <person name="Chain P.S.G."/>
            <person name="Schmidt R."/>
            <person name="Shin M.W."/>
            <person name="Legler T.C."/>
            <person name="Scow K.M."/>
            <person name="Larimer F.W."/>
            <person name="Lucas S.M."/>
            <person name="Richardson P.M."/>
            <person name="Hristova K.R."/>
        </authorList>
    </citation>
    <scope>NUCLEOTIDE SEQUENCE [LARGE SCALE GENOMIC DNA]</scope>
    <source>
        <strain evidence="2">ATCC BAA-1232 / LMG 22953 / PM1</strain>
        <plasmid evidence="1 2">RPME01</plasmid>
    </source>
</reference>
<keyword evidence="1" id="KW-0614">Plasmid</keyword>
<protein>
    <submittedName>
        <fullName evidence="1">Uncharacterized protein</fullName>
    </submittedName>
</protein>
<sequence length="80" mass="8652">MPISVYVPTDLPELHPDPLINAQLLVEELCGKLNAARQACDRVLDLDLVTPRGLAAKSHVRHALAESDPATLSEQHCNCG</sequence>
<dbReference type="AlphaFoldDB" id="A2SN71"/>
<name>A2SN71_METPP</name>
<dbReference type="Proteomes" id="UP000000366">
    <property type="component" value="Plasmid RPME01"/>
</dbReference>
<dbReference type="HOGENOM" id="CLU_2585683_0_0_4"/>
<proteinExistence type="predicted"/>